<comment type="subunit">
    <text evidence="4">Binds to mitochondrial small subunit 15S rRNA.</text>
</comment>
<keyword evidence="2" id="KW-0677">Repeat</keyword>
<feature type="region of interest" description="Disordered" evidence="6">
    <location>
        <begin position="73"/>
        <end position="176"/>
    </location>
</feature>
<dbReference type="Pfam" id="PF13041">
    <property type="entry name" value="PPR_2"/>
    <property type="match status" value="1"/>
</dbReference>
<dbReference type="PANTHER" id="PTHR47936">
    <property type="entry name" value="PPR_LONG DOMAIN-CONTAINING PROTEIN"/>
    <property type="match status" value="1"/>
</dbReference>
<name>A0A8H6SMV8_9AGAR</name>
<feature type="repeat" description="PPR" evidence="5">
    <location>
        <begin position="692"/>
        <end position="722"/>
    </location>
</feature>
<dbReference type="NCBIfam" id="TIGR00756">
    <property type="entry name" value="PPR"/>
    <property type="match status" value="2"/>
</dbReference>
<dbReference type="InterPro" id="IPR011990">
    <property type="entry name" value="TPR-like_helical_dom_sf"/>
</dbReference>
<comment type="caution">
    <text evidence="7">The sequence shown here is derived from an EMBL/GenBank/DDBJ whole genome shotgun (WGS) entry which is preliminary data.</text>
</comment>
<sequence>MVEPLLLTTLRRPLAKTMTNAIRIQLAPDFFSPRPRNAKGKERMSDDTVLSFLAAKSQDWSCRMRVSVWCQNGTHRPESDAPPRKRPRGPRRARSSPPPIRGISILHQRRGQQARQVSQLSSEPPPLPDSDEGEPIPIPDPPSETSADALVDDPDSPRNVPDPPAPGPHLDRLRGFKNEPDANLEELWSSFEVADTYGLLGELSAEELLGLVEAMADTLELTSQQDDLDRLHKWGERVGRVLESVSSDSEAFHHLQARVMALQGDVQKALDIAQAHRPDYADFGPFLRVYESILVSTWRHFDRVRALEFLVLEWKTIGSYLLTETSRIHSGSPTIANAGRSLRQTAFAIVSALPDPVGLLAQKRNSDWDDTQRQHMGDLLIEALIRADLPLESSNVLLEMRRQHLDAAPHMQLFLVRALAREHCFAEAQQLFSSLPRERRFDYFFTGLYLNAHEGLETAALDYFNRIADAGWMTSKVVVQLMYVYAIQGHTKETVHVFQEYFPEDDDGVPSNNPTLEHFGVGLLAHAQSGDYTGTRFWLELMRRLGLEPDAYVFSTILKTFALQGDLDSISVVLDQMRQAGCRPNHVTYTTVMTLLAHRKDPANVEALYARALREGVIPDTKMVATVMNAHVEAGSWAGVIRAFDFTRAAPHRALTIGVYNILLKAYVQIGAPFRIVSRVFARLEKLRLRPDAYTFTLLLQSACDARMMDVAEDIFGEMERLAERWGSSRHVTTWALTVIMAGFLRLGQGTRAMAVYEDMGKRGLRPNSITYGHILTSYGREGTEDSFKLAEEFIKTVKKAGPERRRDWDTPDYGRLPARSRLYIPLMRSYIQKRRPKEVARLFGEIIQDGGTPTLSLLTILLRSYSAMHDIRSIVSLWPQIFELGVKYCAVPVVEEHAESRIHTFVLCDPLSIYIRELARAEMHDEIARVWREFQEAGFSFSSDNWNELGLALLGAGELERACEVLERVVLPYQRQSVQAKRQRTVKPTSPLLFADDTVIPVPLELPKRAKTRADANKWHNYHRRAAEELGSAEHADDLAHQLHIVHQISPVWNSWTPRHSLLGGLFRNLLRLRAGHPIDAEREDMAMDESTMEKDELAARKREAATRLEKILVSYPDTVAEVSWFEDKEQRRLGKWYERVYPWAAAIR</sequence>
<dbReference type="PROSITE" id="PS51375">
    <property type="entry name" value="PPR"/>
    <property type="match status" value="4"/>
</dbReference>
<comment type="function">
    <text evidence="3">Regulates mitochondrial small subunit maturation by controlling 15S rRNA 5'-end processing. Localizes to the 5' precursor of the 15S rRNA in a position that is subsequently occupied by mS47 in the mature yeast mtSSU. Uses structure and sequence-specific RNA recognition, binding to a single-stranded region of the precursor and specifically recognizing bases -6 to -1. The exchange of Ccm1 for mS47 is coupled to the irreversible removal of precursor rRNA that is accompanied by conformational changes of the mitoribosomal proteins uS5m and mS26. These conformational changes signal completion of 5'-end rRNA processing through protection of the mature 5'-end of the 15S rRNA and stabilization of mS47. The removal of the 5' precursor together with the dissociation of Ccm1 may be catalyzed by the 5'-3' exoribonuclease Pet127. Involved in the specific removal of group I introns in mitochondrial encoded transcripts.</text>
</comment>
<dbReference type="Pfam" id="PF01535">
    <property type="entry name" value="PPR"/>
    <property type="match status" value="1"/>
</dbReference>
<reference evidence="7" key="1">
    <citation type="submission" date="2020-05" db="EMBL/GenBank/DDBJ databases">
        <title>Mycena genomes resolve the evolution of fungal bioluminescence.</title>
        <authorList>
            <person name="Tsai I.J."/>
        </authorList>
    </citation>
    <scope>NUCLEOTIDE SEQUENCE</scope>
    <source>
        <strain evidence="7">171206Taipei</strain>
    </source>
</reference>
<dbReference type="Pfam" id="PF13812">
    <property type="entry name" value="PPR_3"/>
    <property type="match status" value="1"/>
</dbReference>
<evidence type="ECO:0000256" key="3">
    <source>
        <dbReference type="ARBA" id="ARBA00044493"/>
    </source>
</evidence>
<feature type="repeat" description="PPR" evidence="5">
    <location>
        <begin position="733"/>
        <end position="767"/>
    </location>
</feature>
<dbReference type="OrthoDB" id="185373at2759"/>
<protein>
    <recommendedName>
        <fullName evidence="9">Pentatricopeptide repeat-containing protein</fullName>
    </recommendedName>
</protein>
<dbReference type="InterPro" id="IPR002885">
    <property type="entry name" value="PPR_rpt"/>
</dbReference>
<evidence type="ECO:0000256" key="5">
    <source>
        <dbReference type="PROSITE-ProRule" id="PRU00708"/>
    </source>
</evidence>
<proteinExistence type="inferred from homology"/>
<evidence type="ECO:0000313" key="7">
    <source>
        <dbReference type="EMBL" id="KAF7301943.1"/>
    </source>
</evidence>
<evidence type="ECO:0000313" key="8">
    <source>
        <dbReference type="Proteomes" id="UP000636479"/>
    </source>
</evidence>
<dbReference type="RefSeq" id="XP_037219943.1">
    <property type="nucleotide sequence ID" value="XM_037364299.1"/>
</dbReference>
<feature type="repeat" description="PPR" evidence="5">
    <location>
        <begin position="550"/>
        <end position="584"/>
    </location>
</feature>
<dbReference type="GeneID" id="59346815"/>
<comment type="similarity">
    <text evidence="1">Belongs to the CCM1 family.</text>
</comment>
<feature type="repeat" description="PPR" evidence="5">
    <location>
        <begin position="585"/>
        <end position="619"/>
    </location>
</feature>
<dbReference type="EMBL" id="JACAZF010000006">
    <property type="protein sequence ID" value="KAF7301943.1"/>
    <property type="molecule type" value="Genomic_DNA"/>
</dbReference>
<evidence type="ECO:0000256" key="4">
    <source>
        <dbReference type="ARBA" id="ARBA00044511"/>
    </source>
</evidence>
<dbReference type="AlphaFoldDB" id="A0A8H6SMV8"/>
<gene>
    <name evidence="7" type="ORF">MIND_00760400</name>
</gene>
<organism evidence="7 8">
    <name type="scientific">Mycena indigotica</name>
    <dbReference type="NCBI Taxonomy" id="2126181"/>
    <lineage>
        <taxon>Eukaryota</taxon>
        <taxon>Fungi</taxon>
        <taxon>Dikarya</taxon>
        <taxon>Basidiomycota</taxon>
        <taxon>Agaricomycotina</taxon>
        <taxon>Agaricomycetes</taxon>
        <taxon>Agaricomycetidae</taxon>
        <taxon>Agaricales</taxon>
        <taxon>Marasmiineae</taxon>
        <taxon>Mycenaceae</taxon>
        <taxon>Mycena</taxon>
    </lineage>
</organism>
<accession>A0A8H6SMV8</accession>
<evidence type="ECO:0000256" key="2">
    <source>
        <dbReference type="ARBA" id="ARBA00022737"/>
    </source>
</evidence>
<evidence type="ECO:0000256" key="1">
    <source>
        <dbReference type="ARBA" id="ARBA00006192"/>
    </source>
</evidence>
<evidence type="ECO:0000256" key="6">
    <source>
        <dbReference type="SAM" id="MobiDB-lite"/>
    </source>
</evidence>
<feature type="compositionally biased region" description="Basic residues" evidence="6">
    <location>
        <begin position="84"/>
        <end position="94"/>
    </location>
</feature>
<dbReference type="Gene3D" id="1.25.40.10">
    <property type="entry name" value="Tetratricopeptide repeat domain"/>
    <property type="match status" value="3"/>
</dbReference>
<keyword evidence="8" id="KW-1185">Reference proteome</keyword>
<evidence type="ECO:0008006" key="9">
    <source>
        <dbReference type="Google" id="ProtNLM"/>
    </source>
</evidence>
<dbReference type="Proteomes" id="UP000636479">
    <property type="component" value="Unassembled WGS sequence"/>
</dbReference>
<dbReference type="PANTHER" id="PTHR47936:SF1">
    <property type="entry name" value="PENTATRICOPEPTIDE REPEAT-CONTAINING PROTEIN GUN1, CHLOROPLASTIC"/>
    <property type="match status" value="1"/>
</dbReference>